<keyword evidence="2" id="KW-0934">Plastid</keyword>
<keyword evidence="3" id="KW-0812">Transmembrane</keyword>
<keyword evidence="3" id="KW-1133">Transmembrane helix</keyword>
<feature type="transmembrane region" description="Helical" evidence="3">
    <location>
        <begin position="239"/>
        <end position="259"/>
    </location>
</feature>
<keyword evidence="5" id="KW-1185">Reference proteome</keyword>
<proteinExistence type="predicted"/>
<dbReference type="PANTHER" id="PTHR34214">
    <property type="match status" value="1"/>
</dbReference>
<gene>
    <name evidence="4" type="ORF">CSSPJE1EN1_LOCUS22755</name>
</gene>
<feature type="transmembrane region" description="Helical" evidence="3">
    <location>
        <begin position="129"/>
        <end position="150"/>
    </location>
</feature>
<name>A0ABP0XF38_9BRYO</name>
<evidence type="ECO:0000256" key="3">
    <source>
        <dbReference type="SAM" id="Phobius"/>
    </source>
</evidence>
<protein>
    <submittedName>
        <fullName evidence="4">Uncharacterized protein</fullName>
    </submittedName>
</protein>
<feature type="transmembrane region" description="Helical" evidence="3">
    <location>
        <begin position="162"/>
        <end position="183"/>
    </location>
</feature>
<evidence type="ECO:0000313" key="5">
    <source>
        <dbReference type="Proteomes" id="UP001497444"/>
    </source>
</evidence>
<dbReference type="EMBL" id="OZ020103">
    <property type="protein sequence ID" value="CAK9277277.1"/>
    <property type="molecule type" value="Genomic_DNA"/>
</dbReference>
<dbReference type="Pfam" id="PF06799">
    <property type="entry name" value="CGLD27-like"/>
    <property type="match status" value="1"/>
</dbReference>
<accession>A0ABP0XF38</accession>
<comment type="subcellular location">
    <subcellularLocation>
        <location evidence="1">Plastid</location>
    </subcellularLocation>
</comment>
<evidence type="ECO:0000256" key="2">
    <source>
        <dbReference type="ARBA" id="ARBA00022640"/>
    </source>
</evidence>
<evidence type="ECO:0000313" key="4">
    <source>
        <dbReference type="EMBL" id="CAK9277277.1"/>
    </source>
</evidence>
<organism evidence="4 5">
    <name type="scientific">Sphagnum jensenii</name>
    <dbReference type="NCBI Taxonomy" id="128206"/>
    <lineage>
        <taxon>Eukaryota</taxon>
        <taxon>Viridiplantae</taxon>
        <taxon>Streptophyta</taxon>
        <taxon>Embryophyta</taxon>
        <taxon>Bryophyta</taxon>
        <taxon>Sphagnophytina</taxon>
        <taxon>Sphagnopsida</taxon>
        <taxon>Sphagnales</taxon>
        <taxon>Sphagnaceae</taxon>
        <taxon>Sphagnum</taxon>
    </lineage>
</organism>
<dbReference type="Proteomes" id="UP001497444">
    <property type="component" value="Chromosome 8"/>
</dbReference>
<dbReference type="InterPro" id="IPR009631">
    <property type="entry name" value="CGLD27-like"/>
</dbReference>
<keyword evidence="3" id="KW-0472">Membrane</keyword>
<sequence>MEAVILLEPVKNLIAREHGTRSWLARKCGTSLRNSSRNMQQQMFGAVGGEQCRFAPLMGGLRRRWQVVVVVRAFSNNSDSRGNNNEDAEAGWESTFEIEVPSDQRPVNELAALKEGALYSWAQLSPVEFAVRIGGLWLLFFLLLGGPIAAGSFEPTREPLKFVLAGGAGSLFAVAVLLLRMYLGWSYVGDRLLSAVVPYEETGWYDGQLYVKPPEILARDRLLGAYQVKPVMNRLKQTLIGAGALLATATAALVVLSPVQDSSDMLMFPSPRHTFEALTADSNASFQKLDLLNPPVAVMDDDELAAAAAAAAKGRPVYCADRYYRALAGGQYCKWEDLRK</sequence>
<dbReference type="PANTHER" id="PTHR34214:SF3">
    <property type="entry name" value="PROTEIN CONSERVED IN THE GREEN LINEAGE AND DIATOMS 27, CHLOROPLASTIC"/>
    <property type="match status" value="1"/>
</dbReference>
<evidence type="ECO:0000256" key="1">
    <source>
        <dbReference type="ARBA" id="ARBA00004474"/>
    </source>
</evidence>
<reference evidence="4" key="1">
    <citation type="submission" date="2024-02" db="EMBL/GenBank/DDBJ databases">
        <authorList>
            <consortium name="ELIXIR-Norway"/>
            <consortium name="Elixir Norway"/>
        </authorList>
    </citation>
    <scope>NUCLEOTIDE SEQUENCE</scope>
</reference>